<feature type="coiled-coil region" evidence="1">
    <location>
        <begin position="465"/>
        <end position="512"/>
    </location>
</feature>
<reference evidence="5" key="1">
    <citation type="submission" date="2016-10" db="EMBL/GenBank/DDBJ databases">
        <authorList>
            <person name="Varghese N."/>
            <person name="Submissions S."/>
        </authorList>
    </citation>
    <scope>NUCLEOTIDE SEQUENCE [LARGE SCALE GENOMIC DNA]</scope>
    <source>
        <strain evidence="5">R-53102</strain>
    </source>
</reference>
<dbReference type="PROSITE" id="PS00018">
    <property type="entry name" value="EF_HAND_1"/>
    <property type="match status" value="1"/>
</dbReference>
<gene>
    <name evidence="4" type="ORF">SAMN04487792_1623</name>
</gene>
<evidence type="ECO:0000313" key="4">
    <source>
        <dbReference type="EMBL" id="SFD62183.1"/>
    </source>
</evidence>
<keyword evidence="3" id="KW-1133">Transmembrane helix</keyword>
<sequence length="754" mass="86627">MLKIEFTKIPKNGKNIFPVKHFLRKPKEVDITTADKLVRKYAKTLSENQREQIAFTIFDDGEEEITETDFETEILSEDQDSGLIALIDRDTEDAELSAEEVDLLDEIRNEVIEETDSTEDDKFSDSSVKKYANTTVNEDTTVNDEDVFGSEVEPARADSTLQMTSSYEDNDKSQQVDDEELENSFPSLNQAEEMVATAEQDLNKDISKDDEVITQGKYIDTTDIIERLPKGYDKNQFALDNLKHDLGFVDNPQDKYQKKLNEQITNLFRTSDMTSIQRKYDENLAKIKASVADDLTNAYHRINKAELDNTVELKVHKTLLELTHEAEAKKKFNITQFEKDKKNYAEKLEEEDQNELIEYKKALLAKRKIAIRDYNVQKEVDTNKANREIDDQLRHDKDLQTNLARNKEVNYRNKQLADERTSIANAFDLKVRDNYDANNNLFEAKLGQVIEGVNREKEVINKERLADKKREEAKAEKAAEIARKEKELALKERELKQNAKFAEQQKLNFEKLPKEFATAIASAIADESKIKPNIEVTVNGDLKNKAPEETKKNIEAVSQSDSASNSTVSLPKKVKFNESDNNDAKDKIVALILLVIFISGLVSLVYLPSRYSSPNQDQVQPRTSVQRKKVSSEESVKQKLVKEKKVNKHKVTQKKVVEQYGNLKYWSEKRDFLAGLLGQNDARNLQKIASRYPSKMAKLYSSLVREDKAQTRKIWLQMSDMQRSEISNVAKKATAAAFYDISDWHNGWLARYAY</sequence>
<keyword evidence="3" id="KW-0472">Membrane</keyword>
<dbReference type="STRING" id="1505723.SAMN04487792_1623"/>
<proteinExistence type="predicted"/>
<dbReference type="Proteomes" id="UP000199599">
    <property type="component" value="Unassembled WGS sequence"/>
</dbReference>
<feature type="region of interest" description="Disordered" evidence="2">
    <location>
        <begin position="152"/>
        <end position="181"/>
    </location>
</feature>
<accession>A0A1I1U0G4</accession>
<feature type="transmembrane region" description="Helical" evidence="3">
    <location>
        <begin position="588"/>
        <end position="607"/>
    </location>
</feature>
<dbReference type="InterPro" id="IPR018247">
    <property type="entry name" value="EF_Hand_1_Ca_BS"/>
</dbReference>
<evidence type="ECO:0000313" key="5">
    <source>
        <dbReference type="Proteomes" id="UP000199599"/>
    </source>
</evidence>
<protein>
    <submittedName>
        <fullName evidence="4">Uncharacterized protein</fullName>
    </submittedName>
</protein>
<evidence type="ECO:0000256" key="3">
    <source>
        <dbReference type="SAM" id="Phobius"/>
    </source>
</evidence>
<name>A0A1I1U0G4_9LACO</name>
<feature type="region of interest" description="Disordered" evidence="2">
    <location>
        <begin position="613"/>
        <end position="633"/>
    </location>
</feature>
<dbReference type="EMBL" id="FOMN01000013">
    <property type="protein sequence ID" value="SFD62183.1"/>
    <property type="molecule type" value="Genomic_DNA"/>
</dbReference>
<evidence type="ECO:0000256" key="1">
    <source>
        <dbReference type="SAM" id="Coils"/>
    </source>
</evidence>
<evidence type="ECO:0000256" key="2">
    <source>
        <dbReference type="SAM" id="MobiDB-lite"/>
    </source>
</evidence>
<keyword evidence="3" id="KW-0812">Transmembrane</keyword>
<organism evidence="4 5">
    <name type="scientific">Lactobacillus bombicola</name>
    <dbReference type="NCBI Taxonomy" id="1505723"/>
    <lineage>
        <taxon>Bacteria</taxon>
        <taxon>Bacillati</taxon>
        <taxon>Bacillota</taxon>
        <taxon>Bacilli</taxon>
        <taxon>Lactobacillales</taxon>
        <taxon>Lactobacillaceae</taxon>
        <taxon>Lactobacillus</taxon>
    </lineage>
</organism>
<dbReference type="AlphaFoldDB" id="A0A1I1U0G4"/>
<feature type="compositionally biased region" description="Polar residues" evidence="2">
    <location>
        <begin position="613"/>
        <end position="624"/>
    </location>
</feature>
<keyword evidence="1" id="KW-0175">Coiled coil</keyword>
<dbReference type="RefSeq" id="WP_090094142.1">
    <property type="nucleotide sequence ID" value="NZ_CBCRVU010000006.1"/>
</dbReference>